<accession>A0A9D4GTF2</accession>
<reference evidence="2" key="1">
    <citation type="journal article" date="2019" name="bioRxiv">
        <title>The Genome of the Zebra Mussel, Dreissena polymorpha: A Resource for Invasive Species Research.</title>
        <authorList>
            <person name="McCartney M.A."/>
            <person name="Auch B."/>
            <person name="Kono T."/>
            <person name="Mallez S."/>
            <person name="Zhang Y."/>
            <person name="Obille A."/>
            <person name="Becker A."/>
            <person name="Abrahante J.E."/>
            <person name="Garbe J."/>
            <person name="Badalamenti J.P."/>
            <person name="Herman A."/>
            <person name="Mangelson H."/>
            <person name="Liachko I."/>
            <person name="Sullivan S."/>
            <person name="Sone E.D."/>
            <person name="Koren S."/>
            <person name="Silverstein K.A.T."/>
            <person name="Beckman K.B."/>
            <person name="Gohl D.M."/>
        </authorList>
    </citation>
    <scope>NUCLEOTIDE SEQUENCE</scope>
    <source>
        <strain evidence="2">Duluth1</strain>
        <tissue evidence="2">Whole animal</tissue>
    </source>
</reference>
<evidence type="ECO:0000313" key="2">
    <source>
        <dbReference type="EMBL" id="KAH3819632.1"/>
    </source>
</evidence>
<feature type="region of interest" description="Disordered" evidence="1">
    <location>
        <begin position="1"/>
        <end position="57"/>
    </location>
</feature>
<protein>
    <submittedName>
        <fullName evidence="2">Uncharacterized protein</fullName>
    </submittedName>
</protein>
<dbReference type="AlphaFoldDB" id="A0A9D4GTF2"/>
<evidence type="ECO:0000256" key="1">
    <source>
        <dbReference type="SAM" id="MobiDB-lite"/>
    </source>
</evidence>
<reference evidence="2" key="2">
    <citation type="submission" date="2020-11" db="EMBL/GenBank/DDBJ databases">
        <authorList>
            <person name="McCartney M.A."/>
            <person name="Auch B."/>
            <person name="Kono T."/>
            <person name="Mallez S."/>
            <person name="Becker A."/>
            <person name="Gohl D.M."/>
            <person name="Silverstein K.A.T."/>
            <person name="Koren S."/>
            <person name="Bechman K.B."/>
            <person name="Herman A."/>
            <person name="Abrahante J.E."/>
            <person name="Garbe J."/>
        </authorList>
    </citation>
    <scope>NUCLEOTIDE SEQUENCE</scope>
    <source>
        <strain evidence="2">Duluth1</strain>
        <tissue evidence="2">Whole animal</tissue>
    </source>
</reference>
<dbReference type="EMBL" id="JAIWYP010000005">
    <property type="protein sequence ID" value="KAH3819632.1"/>
    <property type="molecule type" value="Genomic_DNA"/>
</dbReference>
<keyword evidence="3" id="KW-1185">Reference proteome</keyword>
<feature type="compositionally biased region" description="Polar residues" evidence="1">
    <location>
        <begin position="1"/>
        <end position="10"/>
    </location>
</feature>
<organism evidence="2 3">
    <name type="scientific">Dreissena polymorpha</name>
    <name type="common">Zebra mussel</name>
    <name type="synonym">Mytilus polymorpha</name>
    <dbReference type="NCBI Taxonomy" id="45954"/>
    <lineage>
        <taxon>Eukaryota</taxon>
        <taxon>Metazoa</taxon>
        <taxon>Spiralia</taxon>
        <taxon>Lophotrochozoa</taxon>
        <taxon>Mollusca</taxon>
        <taxon>Bivalvia</taxon>
        <taxon>Autobranchia</taxon>
        <taxon>Heteroconchia</taxon>
        <taxon>Euheterodonta</taxon>
        <taxon>Imparidentia</taxon>
        <taxon>Neoheterodontei</taxon>
        <taxon>Myida</taxon>
        <taxon>Dreissenoidea</taxon>
        <taxon>Dreissenidae</taxon>
        <taxon>Dreissena</taxon>
    </lineage>
</organism>
<proteinExistence type="predicted"/>
<evidence type="ECO:0000313" key="3">
    <source>
        <dbReference type="Proteomes" id="UP000828390"/>
    </source>
</evidence>
<comment type="caution">
    <text evidence="2">The sequence shown here is derived from an EMBL/GenBank/DDBJ whole genome shotgun (WGS) entry which is preliminary data.</text>
</comment>
<dbReference type="Proteomes" id="UP000828390">
    <property type="component" value="Unassembled WGS sequence"/>
</dbReference>
<sequence>MQIVENSNSGHIMKTEATKDATAAVESYPSTASIQVPVKANVEDELSGVPVEGKRQR</sequence>
<gene>
    <name evidence="2" type="ORF">DPMN_121371</name>
</gene>
<name>A0A9D4GTF2_DREPO</name>